<comment type="caution">
    <text evidence="2">The sequence shown here is derived from an EMBL/GenBank/DDBJ whole genome shotgun (WGS) entry which is preliminary data.</text>
</comment>
<protein>
    <submittedName>
        <fullName evidence="2">Uncharacterized protein</fullName>
    </submittedName>
</protein>
<gene>
    <name evidence="2" type="ORF">RUMHYD_02839</name>
</gene>
<organism evidence="2 3">
    <name type="scientific">Blautia hydrogenotrophica (strain DSM 10507 / JCM 14656 / S5a33)</name>
    <name type="common">Ruminococcus hydrogenotrophicus</name>
    <dbReference type="NCBI Taxonomy" id="476272"/>
    <lineage>
        <taxon>Bacteria</taxon>
        <taxon>Bacillati</taxon>
        <taxon>Bacillota</taxon>
        <taxon>Clostridia</taxon>
        <taxon>Lachnospirales</taxon>
        <taxon>Lachnospiraceae</taxon>
        <taxon>Blautia</taxon>
    </lineage>
</organism>
<dbReference type="GeneID" id="86822591"/>
<dbReference type="RefSeq" id="WP_005950536.1">
    <property type="nucleotide sequence ID" value="NZ_CP136423.1"/>
</dbReference>
<feature type="region of interest" description="Disordered" evidence="1">
    <location>
        <begin position="1"/>
        <end position="22"/>
    </location>
</feature>
<dbReference type="HOGENOM" id="CLU_2448722_0_0_9"/>
<dbReference type="AlphaFoldDB" id="C0CPN8"/>
<dbReference type="Proteomes" id="UP000003100">
    <property type="component" value="Unassembled WGS sequence"/>
</dbReference>
<reference evidence="2 3" key="1">
    <citation type="submission" date="2009-01" db="EMBL/GenBank/DDBJ databases">
        <authorList>
            <person name="Fulton L."/>
            <person name="Clifton S."/>
            <person name="Fulton B."/>
            <person name="Xu J."/>
            <person name="Minx P."/>
            <person name="Pepin K.H."/>
            <person name="Johnson M."/>
            <person name="Bhonagiri V."/>
            <person name="Nash W.E."/>
            <person name="Mardis E.R."/>
            <person name="Wilson R.K."/>
        </authorList>
    </citation>
    <scope>NUCLEOTIDE SEQUENCE [LARGE SCALE GENOMIC DNA]</scope>
    <source>
        <strain evidence="3">DSM 10507 / JCM 14656 / S5a33</strain>
    </source>
</reference>
<evidence type="ECO:0000256" key="1">
    <source>
        <dbReference type="SAM" id="MobiDB-lite"/>
    </source>
</evidence>
<sequence>MNHEKIPDPTADQAIAKADRQRRLEEKHGIRIGETIYITETTMEGEHGRKTVRKIKVKVAGLYEHHIRLLFPSGYCECYTWWAFRQMRG</sequence>
<keyword evidence="3" id="KW-1185">Reference proteome</keyword>
<evidence type="ECO:0000313" key="3">
    <source>
        <dbReference type="Proteomes" id="UP000003100"/>
    </source>
</evidence>
<name>C0CPN8_BLAHS</name>
<accession>C0CPN8</accession>
<reference evidence="2 3" key="2">
    <citation type="submission" date="2009-02" db="EMBL/GenBank/DDBJ databases">
        <title>Draft genome sequence of Blautia hydrogenotrophica DSM 10507 (Ruminococcus hydrogenotrophicus DSM 10507).</title>
        <authorList>
            <person name="Sudarsanam P."/>
            <person name="Ley R."/>
            <person name="Guruge J."/>
            <person name="Turnbaugh P.J."/>
            <person name="Mahowald M."/>
            <person name="Liep D."/>
            <person name="Gordon J."/>
        </authorList>
    </citation>
    <scope>NUCLEOTIDE SEQUENCE [LARGE SCALE GENOMIC DNA]</scope>
    <source>
        <strain evidence="3">DSM 10507 / JCM 14656 / S5a33</strain>
    </source>
</reference>
<proteinExistence type="predicted"/>
<dbReference type="EMBL" id="ACBZ01000158">
    <property type="protein sequence ID" value="EEG48208.1"/>
    <property type="molecule type" value="Genomic_DNA"/>
</dbReference>
<evidence type="ECO:0000313" key="2">
    <source>
        <dbReference type="EMBL" id="EEG48208.1"/>
    </source>
</evidence>
<dbReference type="PATRIC" id="fig|476272.21.peg.973"/>